<evidence type="ECO:0000256" key="12">
    <source>
        <dbReference type="SAM" id="MobiDB-lite"/>
    </source>
</evidence>
<keyword evidence="6" id="KW-0552">Olfaction</keyword>
<evidence type="ECO:0000256" key="6">
    <source>
        <dbReference type="ARBA" id="ARBA00022725"/>
    </source>
</evidence>
<accession>A0A6J1RN16</accession>
<keyword evidence="9" id="KW-1015">Disulfide bond</keyword>
<dbReference type="GO" id="GO:0007608">
    <property type="term" value="P:sensory perception of smell"/>
    <property type="evidence" value="ECO:0007669"/>
    <property type="project" value="UniProtKB-KW"/>
</dbReference>
<dbReference type="CTD" id="42514"/>
<keyword evidence="5 13" id="KW-0812">Transmembrane</keyword>
<dbReference type="Pfam" id="PF01130">
    <property type="entry name" value="CD36"/>
    <property type="match status" value="2"/>
</dbReference>
<dbReference type="GeneID" id="112468845"/>
<dbReference type="PANTHER" id="PTHR11923">
    <property type="entry name" value="SCAVENGER RECEPTOR CLASS B TYPE-1 SR-B1"/>
    <property type="match status" value="1"/>
</dbReference>
<feature type="transmembrane region" description="Helical" evidence="13">
    <location>
        <begin position="69"/>
        <end position="92"/>
    </location>
</feature>
<keyword evidence="14" id="KW-1185">Reference proteome</keyword>
<dbReference type="GO" id="GO:0005044">
    <property type="term" value="F:scavenger receptor activity"/>
    <property type="evidence" value="ECO:0007669"/>
    <property type="project" value="TreeGrafter"/>
</dbReference>
<keyword evidence="7 13" id="KW-1133">Transmembrane helix</keyword>
<evidence type="ECO:0000256" key="9">
    <source>
        <dbReference type="ARBA" id="ARBA00023157"/>
    </source>
</evidence>
<feature type="transmembrane region" description="Helical" evidence="13">
    <location>
        <begin position="1228"/>
        <end position="1249"/>
    </location>
</feature>
<evidence type="ECO:0000256" key="7">
    <source>
        <dbReference type="ARBA" id="ARBA00022989"/>
    </source>
</evidence>
<evidence type="ECO:0000256" key="13">
    <source>
        <dbReference type="SAM" id="Phobius"/>
    </source>
</evidence>
<dbReference type="GO" id="GO:0005886">
    <property type="term" value="C:plasma membrane"/>
    <property type="evidence" value="ECO:0007669"/>
    <property type="project" value="UniProtKB-SubCell"/>
</dbReference>
<keyword evidence="4" id="KW-0716">Sensory transduction</keyword>
<proteinExistence type="inferred from homology"/>
<keyword evidence="8 13" id="KW-0472">Membrane</keyword>
<keyword evidence="10" id="KW-0675">Receptor</keyword>
<sequence>MSAQRMSAFQEVFKRLENNARRVLYRIDDAMHNPNLRRLLSFFTIGKILNIVLHVIDEYKKNMVSVKRLGLAGSCTFSIGLISYSLGFPSMLKSQVKSQIRLKKGSEIRDFWEKLPQPLDFNIYVFNVTNPTEIASGSKPIVQEIGPFHYDLYRDKENIVDREEDDTAEYSLRQVWYFNQEKSIMSEEAEIYTFHPIMIAVTLIAQRDKPSAMGVISKALDSVFKKPQSIFIKTSVKDLFFNGIRFDCTDITDFAGSAVCNELKEREHILIREEGLRFRYGFLAKTNGSLLPERIRVYRGIKNYKDVGRVLTVGNETKMDMWSGSPCNDFRGTDGTIFPPFLNKEKEVWVHSLDICRSIGAYYIEPGKVQGFKTLHYSADLGDPAEDEDVRCLCLESEGCMPKNVYNAGPCKSVPIRISLPHFLDSDPRYLELIEGLNPDLEKHRMTFNFDPMTGTPIKAYKKIQFNVLVGPIPKLRLMKNFPEVLFPLFWIEDGLELGDILIKPLKVAYLQIKIAKIVMWLMILGGIGMMSVAGMRYYKEKNAGNTALPDLLPGKEQNNVPQEPKITVSTIQAELVPPRIDRECRETEKTMTNRRGQEQVGVRRRRPGVKQSLSLSRGQSVRDEPRTINGDGYVDDEDVKGGAKSSTGRSHRCEDILPRARMIRHFRRDLTAGKEYKHYNRRNLESFFIKHSAAKSVFFESEWCEIDKNRCICVSLSSVIMVTKRRAYDVAVREVRRTYDILKRSKLLYTVPFGRAFDNVLRALEGYNKSVKMVSIKKLGIGGGSMVVFGILLWCGFPGLIRSQIKKQIALKPGSEIREMWSNTPFPLDFKVYLFNVTNPDEIKEGQKPKLQEVGPFFYDEWKVKFDLVDREDEDSVEYSMRTTWFFNAKKSKGLTGEEIMVCPHLMILGMVAATLKDKPAAIGIIGKAVDSIFHKPDSIFVTAKAKDILFDGLPVDCTVTDFAGSAVCNVLKTEAKDLVPDGENRYKFSVFGGKNGTAVPQRMKVLRGIKNYKDVGRVLEFDGKPALDIWPEDHCNAYNGTDTTIFPPLFGPDDDLVSFGYEICRSISARFSHHTKLKGLNTLHYTAGLGDSSTNPMEKCFCSDPDNCLTKNLYDMTKCLGVPLIGSMPHFYDTDGKYLAMVDGLHPNQSEHELDMDFEPMTATPIRAHKRLQFNMFIQPIPKFRLMKNFPEALLPLFWVEEGILLDDEFVNKVKVVFKVTAVVTFLKWIMILGGMGMGGAAGFLYYKNRDSGKLDITKVIPKTASGEKTEKSWPPGMNISTIQAASVPSNLDRN</sequence>
<feature type="compositionally biased region" description="Basic and acidic residues" evidence="12">
    <location>
        <begin position="588"/>
        <end position="598"/>
    </location>
</feature>
<gene>
    <name evidence="15" type="primary">LOC112468845</name>
</gene>
<evidence type="ECO:0000256" key="10">
    <source>
        <dbReference type="ARBA" id="ARBA00023170"/>
    </source>
</evidence>
<dbReference type="GO" id="GO:0005737">
    <property type="term" value="C:cytoplasm"/>
    <property type="evidence" value="ECO:0007669"/>
    <property type="project" value="TreeGrafter"/>
</dbReference>
<evidence type="ECO:0000256" key="5">
    <source>
        <dbReference type="ARBA" id="ARBA00022692"/>
    </source>
</evidence>
<evidence type="ECO:0000256" key="11">
    <source>
        <dbReference type="ARBA" id="ARBA00023180"/>
    </source>
</evidence>
<name>A0A6J1RN16_9HYME</name>
<reference evidence="15" key="1">
    <citation type="submission" date="2025-08" db="UniProtKB">
        <authorList>
            <consortium name="RefSeq"/>
        </authorList>
    </citation>
    <scope>IDENTIFICATION</scope>
    <source>
        <tissue evidence="15">Whole body</tissue>
    </source>
</reference>
<keyword evidence="11" id="KW-0325">Glycoprotein</keyword>
<evidence type="ECO:0000256" key="8">
    <source>
        <dbReference type="ARBA" id="ARBA00023136"/>
    </source>
</evidence>
<dbReference type="Proteomes" id="UP000504618">
    <property type="component" value="Unplaced"/>
</dbReference>
<feature type="region of interest" description="Disordered" evidence="12">
    <location>
        <begin position="588"/>
        <end position="652"/>
    </location>
</feature>
<evidence type="ECO:0000313" key="14">
    <source>
        <dbReference type="Proteomes" id="UP000504618"/>
    </source>
</evidence>
<evidence type="ECO:0000256" key="3">
    <source>
        <dbReference type="ARBA" id="ARBA00022475"/>
    </source>
</evidence>
<dbReference type="PANTHER" id="PTHR11923:SF69">
    <property type="entry name" value="SENSORY NEURON MEMBRANE PROTEIN 1"/>
    <property type="match status" value="1"/>
</dbReference>
<organism evidence="14 15">
    <name type="scientific">Temnothorax curvispinosus</name>
    <dbReference type="NCBI Taxonomy" id="300111"/>
    <lineage>
        <taxon>Eukaryota</taxon>
        <taxon>Metazoa</taxon>
        <taxon>Ecdysozoa</taxon>
        <taxon>Arthropoda</taxon>
        <taxon>Hexapoda</taxon>
        <taxon>Insecta</taxon>
        <taxon>Pterygota</taxon>
        <taxon>Neoptera</taxon>
        <taxon>Endopterygota</taxon>
        <taxon>Hymenoptera</taxon>
        <taxon>Apocrita</taxon>
        <taxon>Aculeata</taxon>
        <taxon>Formicoidea</taxon>
        <taxon>Formicidae</taxon>
        <taxon>Myrmicinae</taxon>
        <taxon>Temnothorax</taxon>
    </lineage>
</organism>
<keyword evidence="3" id="KW-1003">Cell membrane</keyword>
<dbReference type="OrthoDB" id="10024078at2759"/>
<evidence type="ECO:0000313" key="15">
    <source>
        <dbReference type="RefSeq" id="XP_024893976.1"/>
    </source>
</evidence>
<dbReference type="RefSeq" id="XP_024893976.1">
    <property type="nucleotide sequence ID" value="XM_025038208.1"/>
</dbReference>
<dbReference type="PRINTS" id="PR01609">
    <property type="entry name" value="CD36FAMILY"/>
</dbReference>
<comment type="subcellular location">
    <subcellularLocation>
        <location evidence="1">Cell membrane</location>
        <topology evidence="1">Multi-pass membrane protein</topology>
    </subcellularLocation>
</comment>
<feature type="transmembrane region" description="Helical" evidence="13">
    <location>
        <begin position="518"/>
        <end position="539"/>
    </location>
</feature>
<protein>
    <submittedName>
        <fullName evidence="15">Uncharacterized protein LOC112468845</fullName>
    </submittedName>
</protein>
<evidence type="ECO:0000256" key="4">
    <source>
        <dbReference type="ARBA" id="ARBA00022606"/>
    </source>
</evidence>
<dbReference type="InterPro" id="IPR002159">
    <property type="entry name" value="CD36_fam"/>
</dbReference>
<feature type="transmembrane region" description="Helical" evidence="13">
    <location>
        <begin position="780"/>
        <end position="802"/>
    </location>
</feature>
<evidence type="ECO:0000256" key="2">
    <source>
        <dbReference type="ARBA" id="ARBA00010532"/>
    </source>
</evidence>
<comment type="similarity">
    <text evidence="2">Belongs to the CD36 family.</text>
</comment>
<evidence type="ECO:0000256" key="1">
    <source>
        <dbReference type="ARBA" id="ARBA00004651"/>
    </source>
</evidence>